<accession>A0A9W8R1I7</accession>
<keyword evidence="3" id="KW-1185">Reference proteome</keyword>
<sequence>MARARIRKNPHRRRRDYERKKRLQELCAFVEQQNAQADGTGDGAGPAGTALPSDKDAPGPKIASTTDQKTPPSEPKQRCKHRKVLDRHYYDRPEKMERQYLGFQRRVTSVVDDKIAKGSATLDK</sequence>
<dbReference type="Proteomes" id="UP001152087">
    <property type="component" value="Unassembled WGS sequence"/>
</dbReference>
<dbReference type="AlphaFoldDB" id="A0A9W8R1I7"/>
<name>A0A9W8R1I7_9HYPO</name>
<evidence type="ECO:0000313" key="2">
    <source>
        <dbReference type="EMBL" id="KAJ4182120.1"/>
    </source>
</evidence>
<evidence type="ECO:0000256" key="1">
    <source>
        <dbReference type="SAM" id="MobiDB-lite"/>
    </source>
</evidence>
<feature type="region of interest" description="Disordered" evidence="1">
    <location>
        <begin position="33"/>
        <end position="81"/>
    </location>
</feature>
<comment type="caution">
    <text evidence="2">The sequence shown here is derived from an EMBL/GenBank/DDBJ whole genome shotgun (WGS) entry which is preliminary data.</text>
</comment>
<organism evidence="2 3">
    <name type="scientific">Fusarium falciforme</name>
    <dbReference type="NCBI Taxonomy" id="195108"/>
    <lineage>
        <taxon>Eukaryota</taxon>
        <taxon>Fungi</taxon>
        <taxon>Dikarya</taxon>
        <taxon>Ascomycota</taxon>
        <taxon>Pezizomycotina</taxon>
        <taxon>Sordariomycetes</taxon>
        <taxon>Hypocreomycetidae</taxon>
        <taxon>Hypocreales</taxon>
        <taxon>Nectriaceae</taxon>
        <taxon>Fusarium</taxon>
        <taxon>Fusarium solani species complex</taxon>
    </lineage>
</organism>
<evidence type="ECO:0000313" key="3">
    <source>
        <dbReference type="Proteomes" id="UP001152087"/>
    </source>
</evidence>
<proteinExistence type="predicted"/>
<dbReference type="EMBL" id="JAOQAV010000036">
    <property type="protein sequence ID" value="KAJ4182120.1"/>
    <property type="molecule type" value="Genomic_DNA"/>
</dbReference>
<gene>
    <name evidence="2" type="ORF">NW755_010503</name>
</gene>
<reference evidence="2" key="1">
    <citation type="submission" date="2022-09" db="EMBL/GenBank/DDBJ databases">
        <title>Fusarium specimens isolated from Avocado Roots.</title>
        <authorList>
            <person name="Stajich J."/>
            <person name="Roper C."/>
            <person name="Heimlech-Rivalta G."/>
        </authorList>
    </citation>
    <scope>NUCLEOTIDE SEQUENCE</scope>
    <source>
        <strain evidence="2">A02</strain>
    </source>
</reference>
<protein>
    <submittedName>
        <fullName evidence="2">Uncharacterized protein</fullName>
    </submittedName>
</protein>